<evidence type="ECO:0000313" key="1">
    <source>
        <dbReference type="EMBL" id="POY75911.1"/>
    </source>
</evidence>
<dbReference type="InterPro" id="IPR046805">
    <property type="entry name" value="Tra1_ring"/>
</dbReference>
<reference evidence="1 2" key="1">
    <citation type="journal article" date="2018" name="Front. Microbiol.">
        <title>Prospects for Fungal Bioremediation of Acidic Radioactive Waste Sites: Characterization and Genome Sequence of Rhodotorula taiwanensis MD1149.</title>
        <authorList>
            <person name="Tkavc R."/>
            <person name="Matrosova V.Y."/>
            <person name="Grichenko O.E."/>
            <person name="Gostincar C."/>
            <person name="Volpe R.P."/>
            <person name="Klimenkova P."/>
            <person name="Gaidamakova E.K."/>
            <person name="Zhou C.E."/>
            <person name="Stewart B.J."/>
            <person name="Lyman M.G."/>
            <person name="Malfatti S.A."/>
            <person name="Rubinfeld B."/>
            <person name="Courtot M."/>
            <person name="Singh J."/>
            <person name="Dalgard C.L."/>
            <person name="Hamilton T."/>
            <person name="Frey K.G."/>
            <person name="Gunde-Cimerman N."/>
            <person name="Dugan L."/>
            <person name="Daly M.J."/>
        </authorList>
    </citation>
    <scope>NUCLEOTIDE SEQUENCE [LARGE SCALE GENOMIC DNA]</scope>
    <source>
        <strain evidence="1 2">MD1149</strain>
    </source>
</reference>
<dbReference type="OrthoDB" id="5570127at2759"/>
<evidence type="ECO:0000313" key="2">
    <source>
        <dbReference type="Proteomes" id="UP000237144"/>
    </source>
</evidence>
<dbReference type="AlphaFoldDB" id="A0A2S5BGL5"/>
<dbReference type="Pfam" id="PF20206">
    <property type="entry name" value="Tra1_ring"/>
    <property type="match status" value="1"/>
</dbReference>
<proteinExistence type="predicted"/>
<keyword evidence="2" id="KW-1185">Reference proteome</keyword>
<comment type="caution">
    <text evidence="1">The sequence shown here is derived from an EMBL/GenBank/DDBJ whole genome shotgun (WGS) entry which is preliminary data.</text>
</comment>
<organism evidence="1 2">
    <name type="scientific">Rhodotorula taiwanensis</name>
    <dbReference type="NCBI Taxonomy" id="741276"/>
    <lineage>
        <taxon>Eukaryota</taxon>
        <taxon>Fungi</taxon>
        <taxon>Dikarya</taxon>
        <taxon>Basidiomycota</taxon>
        <taxon>Pucciniomycotina</taxon>
        <taxon>Microbotryomycetes</taxon>
        <taxon>Sporidiobolales</taxon>
        <taxon>Sporidiobolaceae</taxon>
        <taxon>Rhodotorula</taxon>
    </lineage>
</organism>
<dbReference type="Proteomes" id="UP000237144">
    <property type="component" value="Unassembled WGS sequence"/>
</dbReference>
<accession>A0A2S5BGL5</accession>
<dbReference type="STRING" id="741276.A0A2S5BGL5"/>
<dbReference type="EMBL" id="PJQD01000009">
    <property type="protein sequence ID" value="POY75911.1"/>
    <property type="molecule type" value="Genomic_DNA"/>
</dbReference>
<gene>
    <name evidence="1" type="ORF">BMF94_0994</name>
</gene>
<sequence>MLRRFEFVLSALRCRIVKTSIFTRLGARFIALHPEKTTAFFFSRLGEERFVPTFHAVLSSEHGKPIREYIAQHPHDLSAPCFDKDGDLGYHATLIIRELIGVDKRRIVDCDSVLPLLITRWVSDIRRTRLKLQGVPHVQQLNQDVVIVEIFVAYLQQEEHIHPLFHLVEAYTYSTSADLTALSRFLNSHVALSEDVELRRRVLDRFLDIYENPAVTQAHKSAALRLLVNLVLFVVYRGAGLIDAERIVKVHTKVWQLPHNHPLELGALDEEELRVELYRTTTLLVREAPSLVESVKKKVSKFGWISIRFDDSDVAQTAYFPIASFLAEYKRLGKIEAQTYVALLRAHQPEARNLVREALDTLAPALSKGLPCSAAGAARGPSWANPNRRTPFEEGSTIRLLVNIY</sequence>
<name>A0A2S5BGL5_9BASI</name>
<protein>
    <submittedName>
        <fullName evidence="1">Uncharacterized protein</fullName>
    </submittedName>
</protein>